<dbReference type="EMBL" id="LT553503">
    <property type="protein sequence ID" value="SAM01092.1"/>
    <property type="molecule type" value="Genomic_DNA"/>
</dbReference>
<reference evidence="2" key="1">
    <citation type="submission" date="2016-04" db="EMBL/GenBank/DDBJ databases">
        <authorList>
            <person name="Evans L.H."/>
            <person name="Alamgir A."/>
            <person name="Owens N."/>
            <person name="Weber N.D."/>
            <person name="Virtaneva K."/>
            <person name="Barbian K."/>
            <person name="Babar A."/>
            <person name="Rosenke K."/>
        </authorList>
    </citation>
    <scope>NUCLEOTIDE SEQUENCE [LARGE SCALE GENOMIC DNA]</scope>
    <source>
        <strain evidence="2">CBS 101.48</strain>
    </source>
</reference>
<feature type="region of interest" description="Disordered" evidence="1">
    <location>
        <begin position="173"/>
        <end position="193"/>
    </location>
</feature>
<dbReference type="SUPFAM" id="SSF50370">
    <property type="entry name" value="Ricin B-like lectins"/>
    <property type="match status" value="1"/>
</dbReference>
<dbReference type="InParanoid" id="A0A168NS37"/>
<dbReference type="PROSITE" id="PS50231">
    <property type="entry name" value="RICIN_B_LECTIN"/>
    <property type="match status" value="1"/>
</dbReference>
<dbReference type="InterPro" id="IPR035992">
    <property type="entry name" value="Ricin_B-like_lectins"/>
</dbReference>
<protein>
    <submittedName>
        <fullName evidence="2">Uncharacterized protein</fullName>
    </submittedName>
</protein>
<name>A0A168NS37_ABSGL</name>
<organism evidence="2">
    <name type="scientific">Absidia glauca</name>
    <name type="common">Pin mould</name>
    <dbReference type="NCBI Taxonomy" id="4829"/>
    <lineage>
        <taxon>Eukaryota</taxon>
        <taxon>Fungi</taxon>
        <taxon>Fungi incertae sedis</taxon>
        <taxon>Mucoromycota</taxon>
        <taxon>Mucoromycotina</taxon>
        <taxon>Mucoromycetes</taxon>
        <taxon>Mucorales</taxon>
        <taxon>Cunninghamellaceae</taxon>
        <taxon>Absidia</taxon>
    </lineage>
</organism>
<keyword evidence="3" id="KW-1185">Reference proteome</keyword>
<accession>A0A168NS37</accession>
<gene>
    <name evidence="2" type="primary">ABSGL_06829.1 scaffold 8678</name>
</gene>
<sequence length="358" mass="39594">MVSTESKETGPIPWFYIRSVATGKLITCLSGPAPLLRSQVYVSSDPPSDSSLWTWDGAFLRNKANDLVLDIRKGRLRMMEDTEICLYSKKDSEDARNQKWGCRECMDDLGRKQQGCFIYSLCSPEWVLDVGQIDTKDNKLILFPSQTIDNDNQRWILELANGTALTCSTASLPPSPLAPLQDTPDSPSRTTTTAAINTPAAPVTHMDAQSYNEFSFSSRSSSSADLAGMDFAYGLMPAKRGSQSSVLASSLSTYKESHQLVYVQQVGQSSDKALAMAAAYETWQVWKKDHLDQVTDPALSLKEQQDKVRATLTSLARSEATRLLNDTSNQGSPSHQQSVLNLTNRYILQLYDQLPSTP</sequence>
<dbReference type="OrthoDB" id="2345540at2759"/>
<dbReference type="STRING" id="4829.A0A168NS37"/>
<evidence type="ECO:0000256" key="1">
    <source>
        <dbReference type="SAM" id="MobiDB-lite"/>
    </source>
</evidence>
<dbReference type="Proteomes" id="UP000078561">
    <property type="component" value="Unassembled WGS sequence"/>
</dbReference>
<dbReference type="AlphaFoldDB" id="A0A168NS37"/>
<evidence type="ECO:0000313" key="3">
    <source>
        <dbReference type="Proteomes" id="UP000078561"/>
    </source>
</evidence>
<dbReference type="Gene3D" id="2.80.10.50">
    <property type="match status" value="1"/>
</dbReference>
<dbReference type="OMA" id="QISNDIM"/>
<evidence type="ECO:0000313" key="2">
    <source>
        <dbReference type="EMBL" id="SAM01092.1"/>
    </source>
</evidence>
<proteinExistence type="predicted"/>